<dbReference type="STRING" id="311334.SAMN05421846_105169"/>
<sequence length="425" mass="47088">METNEITTREKLKTYFETGKYPTESQFAEWIDSYWHKEENINSQETLATVVGRDNQVPEQGIKFVQSKSTPSTKIELRINKTTWSQWFGNMNPDHTGVYNSSFGFGALQNVTTGDGNVALGSHALMQLTTGIRNTVVGSGSMIALKEGYWNVVVGQAALYYFATGHNNTAIGRVAMCNFIGGYGNTALGSHSGFVDGGTMHTQEYNFNTFLGFRSGYTTDLPNNLKGNNNVTIGANAPIGGNTNNKLVIHSSENVLNHNVTLPLIGGDFVERTLDFDSSLKVHRLPKADSGFTQNIVAKPDGTFGIEERTNSNHYFKEARTGSYFQIDNEFKKPLYRCVVIENISEAEPEKSIELSSLNIEHIFINGTARIGSRSYSIANAETLSVNFFHDDSYLVFTQINGQKAEWSLHIILEYTKTTDSPISL</sequence>
<dbReference type="AlphaFoldDB" id="A0A1G8IZP6"/>
<gene>
    <name evidence="1" type="ORF">SAMN05421846_105169</name>
</gene>
<reference evidence="2" key="1">
    <citation type="submission" date="2016-10" db="EMBL/GenBank/DDBJ databases">
        <authorList>
            <person name="Varghese N."/>
            <person name="Submissions S."/>
        </authorList>
    </citation>
    <scope>NUCLEOTIDE SEQUENCE [LARGE SCALE GENOMIC DNA]</scope>
    <source>
        <strain evidence="2">DSM 17071</strain>
    </source>
</reference>
<dbReference type="EMBL" id="FNDW01000005">
    <property type="protein sequence ID" value="SDI24528.1"/>
    <property type="molecule type" value="Genomic_DNA"/>
</dbReference>
<accession>A0A1G8IZP6</accession>
<dbReference type="Proteomes" id="UP000198869">
    <property type="component" value="Unassembled WGS sequence"/>
</dbReference>
<evidence type="ECO:0000313" key="2">
    <source>
        <dbReference type="Proteomes" id="UP000198869"/>
    </source>
</evidence>
<proteinExistence type="predicted"/>
<dbReference type="OrthoDB" id="1218949at2"/>
<dbReference type="Gene3D" id="2.150.10.10">
    <property type="entry name" value="Serralysin-like metalloprotease, C-terminal"/>
    <property type="match status" value="1"/>
</dbReference>
<organism evidence="1 2">
    <name type="scientific">Chryseobacterium taeanense</name>
    <dbReference type="NCBI Taxonomy" id="311334"/>
    <lineage>
        <taxon>Bacteria</taxon>
        <taxon>Pseudomonadati</taxon>
        <taxon>Bacteroidota</taxon>
        <taxon>Flavobacteriia</taxon>
        <taxon>Flavobacteriales</taxon>
        <taxon>Weeksellaceae</taxon>
        <taxon>Chryseobacterium group</taxon>
        <taxon>Chryseobacterium</taxon>
    </lineage>
</organism>
<dbReference type="RefSeq" id="WP_089857513.1">
    <property type="nucleotide sequence ID" value="NZ_FNDW01000005.1"/>
</dbReference>
<keyword evidence="2" id="KW-1185">Reference proteome</keyword>
<name>A0A1G8IZP6_9FLAO</name>
<evidence type="ECO:0000313" key="1">
    <source>
        <dbReference type="EMBL" id="SDI24528.1"/>
    </source>
</evidence>
<dbReference type="InterPro" id="IPR011049">
    <property type="entry name" value="Serralysin-like_metalloprot_C"/>
</dbReference>
<protein>
    <submittedName>
        <fullName evidence="1">Uncharacterized protein</fullName>
    </submittedName>
</protein>